<protein>
    <recommendedName>
        <fullName evidence="3">Outer membrane protein assembly factor BamA</fullName>
    </recommendedName>
</protein>
<proteinExistence type="predicted"/>
<evidence type="ECO:0000313" key="1">
    <source>
        <dbReference type="EMBL" id="SHG28322.1"/>
    </source>
</evidence>
<reference evidence="2" key="1">
    <citation type="submission" date="2016-11" db="EMBL/GenBank/DDBJ databases">
        <authorList>
            <person name="Varghese N."/>
            <person name="Submissions S."/>
        </authorList>
    </citation>
    <scope>NUCLEOTIDE SEQUENCE [LARGE SCALE GENOMIC DNA]</scope>
    <source>
        <strain evidence="2">DSM 19741</strain>
    </source>
</reference>
<dbReference type="EMBL" id="FQWE01000007">
    <property type="protein sequence ID" value="SHG28322.1"/>
    <property type="molecule type" value="Genomic_DNA"/>
</dbReference>
<accession>A0A1M5IJ47</accession>
<dbReference type="RefSeq" id="WP_159430949.1">
    <property type="nucleotide sequence ID" value="NZ_FQWE01000007.1"/>
</dbReference>
<keyword evidence="2" id="KW-1185">Reference proteome</keyword>
<dbReference type="STRING" id="271157.SAMN05444396_10794"/>
<dbReference type="Proteomes" id="UP000184036">
    <property type="component" value="Unassembled WGS sequence"/>
</dbReference>
<organism evidence="1 2">
    <name type="scientific">Flavobacterium segetis</name>
    <dbReference type="NCBI Taxonomy" id="271157"/>
    <lineage>
        <taxon>Bacteria</taxon>
        <taxon>Pseudomonadati</taxon>
        <taxon>Bacteroidota</taxon>
        <taxon>Flavobacteriia</taxon>
        <taxon>Flavobacteriales</taxon>
        <taxon>Flavobacteriaceae</taxon>
        <taxon>Flavobacterium</taxon>
    </lineage>
</organism>
<dbReference type="AlphaFoldDB" id="A0A1M5IJ47"/>
<dbReference type="Gene3D" id="2.40.160.50">
    <property type="entry name" value="membrane protein fhac: a member of the omp85/tpsb transporter family"/>
    <property type="match status" value="1"/>
</dbReference>
<gene>
    <name evidence="1" type="ORF">SAMN05444396_10794</name>
</gene>
<evidence type="ECO:0000313" key="2">
    <source>
        <dbReference type="Proteomes" id="UP000184036"/>
    </source>
</evidence>
<sequence>MSAQDYRLQISGKSTAETKVIDALFYTKRHLDIKSINTEVTNLSFRLSKMGYIDVKINPLQRATDSLFVTALSLGQKIDSISINVSDDQLSFLGMKKKNDVPYSLVDNFLKEIIQKLEFKGYALASIKLINVERINNKLRADLKLEVDKKRILNNITIRYPENNYNSKFPVGHFKQIKKKYNNALFNKKTLATIYDDFEKFSFVNQIKYPEILFTKDTTTVYVYLETKNSNTFDGFLGFSNNENKKITLTGYLDVTLENSIGNGEQISIYWKSDGNNQKTFKASLELPYLFKSPIGFKGEINIFRQDSTFQNTNTAIDLSYYVNYSSRFYLGYLTTQSSDIQNSVDVSISDFNNSFLRTTFEFTKLDNDHTLFPIKTKFHGRFGIGKRKINNSLQDNENTQIAININAIHNFYLNKSNSIYISTQNNYLKSNRYIFNELFRFGGFNSVRGFAENSLQGFLSSTIQTEYRYLIAPSLYVHSIVDYCVFQNKTEFENTRTTEKLLGLGLGIGIQTKNGLLKLAIANGRAKKQEFTLLNAIVHISYQLKF</sequence>
<name>A0A1M5IJ47_9FLAO</name>
<dbReference type="OrthoDB" id="9811416at2"/>
<evidence type="ECO:0008006" key="3">
    <source>
        <dbReference type="Google" id="ProtNLM"/>
    </source>
</evidence>